<proteinExistence type="predicted"/>
<organism evidence="1">
    <name type="scientific">freshwater metagenome</name>
    <dbReference type="NCBI Taxonomy" id="449393"/>
    <lineage>
        <taxon>unclassified sequences</taxon>
        <taxon>metagenomes</taxon>
        <taxon>ecological metagenomes</taxon>
    </lineage>
</organism>
<dbReference type="EMBL" id="CAEZYG010000101">
    <property type="protein sequence ID" value="CAB4713779.1"/>
    <property type="molecule type" value="Genomic_DNA"/>
</dbReference>
<dbReference type="AlphaFoldDB" id="A0A6J6QSD3"/>
<reference evidence="1" key="1">
    <citation type="submission" date="2020-05" db="EMBL/GenBank/DDBJ databases">
        <authorList>
            <person name="Chiriac C."/>
            <person name="Salcher M."/>
            <person name="Ghai R."/>
            <person name="Kavagutti S V."/>
        </authorList>
    </citation>
    <scope>NUCLEOTIDE SEQUENCE</scope>
</reference>
<protein>
    <submittedName>
        <fullName evidence="1">Unannotated protein</fullName>
    </submittedName>
</protein>
<evidence type="ECO:0000313" key="1">
    <source>
        <dbReference type="EMBL" id="CAB4713779.1"/>
    </source>
</evidence>
<sequence>MHAALDCGNAVGITINTLVITRIPLQCYVDSLVGFAGLVMRHLGEQGFARGVEMLNEVDDSAFVLVRDFLFLVGAFVGENNF</sequence>
<gene>
    <name evidence="1" type="ORF">UFOPK2657_00646</name>
</gene>
<accession>A0A6J6QSD3</accession>
<name>A0A6J6QSD3_9ZZZZ</name>